<dbReference type="InterPro" id="IPR028096">
    <property type="entry name" value="EfeO_Cupredoxin"/>
</dbReference>
<dbReference type="SUPFAM" id="SSF49503">
    <property type="entry name" value="Cupredoxins"/>
    <property type="match status" value="2"/>
</dbReference>
<evidence type="ECO:0000313" key="3">
    <source>
        <dbReference type="EMBL" id="OIP86800.1"/>
    </source>
</evidence>
<feature type="transmembrane region" description="Helical" evidence="1">
    <location>
        <begin position="252"/>
        <end position="274"/>
    </location>
</feature>
<dbReference type="InterPro" id="IPR036163">
    <property type="entry name" value="HMA_dom_sf"/>
</dbReference>
<dbReference type="PANTHER" id="PTHR42208:SF1">
    <property type="entry name" value="HEAVY METAL TRANSPORTER"/>
    <property type="match status" value="1"/>
</dbReference>
<dbReference type="Pfam" id="PF13473">
    <property type="entry name" value="Cupredoxin_1"/>
    <property type="match status" value="1"/>
</dbReference>
<dbReference type="Pfam" id="PF00403">
    <property type="entry name" value="HMA"/>
    <property type="match status" value="1"/>
</dbReference>
<name>A0A1J5I6G2_9BACT</name>
<evidence type="ECO:0000256" key="1">
    <source>
        <dbReference type="SAM" id="Phobius"/>
    </source>
</evidence>
<feature type="transmembrane region" description="Helical" evidence="1">
    <location>
        <begin position="85"/>
        <end position="108"/>
    </location>
</feature>
<dbReference type="Proteomes" id="UP000183758">
    <property type="component" value="Unassembled WGS sequence"/>
</dbReference>
<dbReference type="InterPro" id="IPR039447">
    <property type="entry name" value="UreH-like_TM_dom"/>
</dbReference>
<sequence>MNKTKVNIKGMHCRSCEILIEDELMKIHGVKKVNVSEKNGTAEIHYQGNLDHNKIEKAVCNAGYAIGINDKKPIFSTNLQDYKDLGFAFLIIVVLYLIGSELGIFNISLGAGGSYKSLPVVFLVGLTAGISTCLALVGGLVLAASARFVEKHPQATTLQKFKPHLFFNAGRIFSFFALGGIIGYAGSFFQLSTTTLGFLTIAVGGVMVLMGLQLTEIFPRLSGLQFTLPKGISRALGIKEQSEKEYSHKNSFILGASTFFLPCGFTQAMQLFAISSGSPITGAFTMGVFALGTAPGLLGIGGLTSVIKGAFAKPFFKFAGLVVIFMAVFNISNGLNLSGIDVNAFLNQSTVSSVQTDPNVTMENGVQVVRMTQTSSGYSPNSFTIKKGIPVKWIVTSEDAFSCAASIVSPKLGIRTNLSAGENVIEFTPTEVGNVRFTCSMGMYSGSFNVVDGSDDPTSKISVPNAAQATQANAVAISQNTAGSCSSGGGCGCGAKPQKQAAVDADKAAPVAAVQENSTQVIKATYTVADDVKPTKFIVKAGSLVRFDIEAKEDGRGCMGSIMIPGLDNNPQGFEKGKITTLAFTPTKPGSYTITCAMGVPRGTIIVE</sequence>
<dbReference type="InterPro" id="IPR006121">
    <property type="entry name" value="HMA_dom"/>
</dbReference>
<dbReference type="GO" id="GO:0046872">
    <property type="term" value="F:metal ion binding"/>
    <property type="evidence" value="ECO:0007669"/>
    <property type="project" value="InterPro"/>
</dbReference>
<dbReference type="EMBL" id="MNZM01000001">
    <property type="protein sequence ID" value="OIP86800.1"/>
    <property type="molecule type" value="Genomic_DNA"/>
</dbReference>
<accession>A0A1J5I6G2</accession>
<feature type="transmembrane region" description="Helical" evidence="1">
    <location>
        <begin position="280"/>
        <end position="303"/>
    </location>
</feature>
<keyword evidence="1" id="KW-1133">Transmembrane helix</keyword>
<dbReference type="InterPro" id="IPR008972">
    <property type="entry name" value="Cupredoxin"/>
</dbReference>
<evidence type="ECO:0000259" key="2">
    <source>
        <dbReference type="PROSITE" id="PS50846"/>
    </source>
</evidence>
<reference evidence="3 4" key="1">
    <citation type="journal article" date="2016" name="Environ. Microbiol.">
        <title>Genomic resolution of a cold subsurface aquifer community provides metabolic insights for novel microbes adapted to high CO concentrations.</title>
        <authorList>
            <person name="Probst A.J."/>
            <person name="Castelle C.J."/>
            <person name="Singh A."/>
            <person name="Brown C.T."/>
            <person name="Anantharaman K."/>
            <person name="Sharon I."/>
            <person name="Hug L.A."/>
            <person name="Burstein D."/>
            <person name="Emerson J.B."/>
            <person name="Thomas B.C."/>
            <person name="Banfield J.F."/>
        </authorList>
    </citation>
    <scope>NUCLEOTIDE SEQUENCE [LARGE SCALE GENOMIC DNA]</scope>
    <source>
        <strain evidence="3">CG2_30_33_16</strain>
    </source>
</reference>
<dbReference type="SUPFAM" id="SSF55008">
    <property type="entry name" value="HMA, heavy metal-associated domain"/>
    <property type="match status" value="1"/>
</dbReference>
<dbReference type="Pfam" id="PF13386">
    <property type="entry name" value="DsbD_2"/>
    <property type="match status" value="1"/>
</dbReference>
<feature type="domain" description="HMA" evidence="2">
    <location>
        <begin position="2"/>
        <end position="67"/>
    </location>
</feature>
<gene>
    <name evidence="3" type="ORF">AUK04_00050</name>
</gene>
<dbReference type="PROSITE" id="PS50846">
    <property type="entry name" value="HMA_2"/>
    <property type="match status" value="1"/>
</dbReference>
<dbReference type="Gene3D" id="3.30.70.100">
    <property type="match status" value="1"/>
</dbReference>
<proteinExistence type="predicted"/>
<feature type="transmembrane region" description="Helical" evidence="1">
    <location>
        <begin position="191"/>
        <end position="212"/>
    </location>
</feature>
<dbReference type="Gene3D" id="2.60.40.420">
    <property type="entry name" value="Cupredoxins - blue copper proteins"/>
    <property type="match status" value="2"/>
</dbReference>
<keyword evidence="1" id="KW-0472">Membrane</keyword>
<evidence type="ECO:0000313" key="4">
    <source>
        <dbReference type="Proteomes" id="UP000183758"/>
    </source>
</evidence>
<organism evidence="3 4">
    <name type="scientific">Candidatus Roizmanbacteria bacterium CG2_30_33_16</name>
    <dbReference type="NCBI Taxonomy" id="1805340"/>
    <lineage>
        <taxon>Bacteria</taxon>
        <taxon>Candidatus Roizmaniibacteriota</taxon>
    </lineage>
</organism>
<dbReference type="PANTHER" id="PTHR42208">
    <property type="entry name" value="HEAVY METAL TRANSPORTER-RELATED"/>
    <property type="match status" value="1"/>
</dbReference>
<feature type="transmembrane region" description="Helical" evidence="1">
    <location>
        <begin position="165"/>
        <end position="185"/>
    </location>
</feature>
<keyword evidence="1" id="KW-0812">Transmembrane</keyword>
<dbReference type="CDD" id="cd00371">
    <property type="entry name" value="HMA"/>
    <property type="match status" value="1"/>
</dbReference>
<feature type="transmembrane region" description="Helical" evidence="1">
    <location>
        <begin position="120"/>
        <end position="144"/>
    </location>
</feature>
<protein>
    <recommendedName>
        <fullName evidence="2">HMA domain-containing protein</fullName>
    </recommendedName>
</protein>
<feature type="transmembrane region" description="Helical" evidence="1">
    <location>
        <begin position="315"/>
        <end position="335"/>
    </location>
</feature>
<comment type="caution">
    <text evidence="3">The sequence shown here is derived from an EMBL/GenBank/DDBJ whole genome shotgun (WGS) entry which is preliminary data.</text>
</comment>
<dbReference type="AlphaFoldDB" id="A0A1J5I6G2"/>